<comment type="caution">
    <text evidence="1">The sequence shown here is derived from an EMBL/GenBank/DDBJ whole genome shotgun (WGS) entry which is preliminary data.</text>
</comment>
<dbReference type="AlphaFoldDB" id="A0A445I1E5"/>
<evidence type="ECO:0000313" key="2">
    <source>
        <dbReference type="Proteomes" id="UP000289340"/>
    </source>
</evidence>
<keyword evidence="2" id="KW-1185">Reference proteome</keyword>
<accession>A0A445I1E5</accession>
<reference evidence="1 2" key="1">
    <citation type="submission" date="2018-09" db="EMBL/GenBank/DDBJ databases">
        <title>A high-quality reference genome of wild soybean provides a powerful tool to mine soybean genomes.</title>
        <authorList>
            <person name="Xie M."/>
            <person name="Chung C.Y.L."/>
            <person name="Li M.-W."/>
            <person name="Wong F.-L."/>
            <person name="Chan T.-F."/>
            <person name="Lam H.-M."/>
        </authorList>
    </citation>
    <scope>NUCLEOTIDE SEQUENCE [LARGE SCALE GENOMIC DNA]</scope>
    <source>
        <strain evidence="2">cv. W05</strain>
        <tissue evidence="1">Hypocotyl of etiolated seedlings</tissue>
    </source>
</reference>
<protein>
    <submittedName>
        <fullName evidence="1">Uncharacterized protein</fullName>
    </submittedName>
</protein>
<evidence type="ECO:0000313" key="1">
    <source>
        <dbReference type="EMBL" id="RZB79752.1"/>
    </source>
</evidence>
<gene>
    <name evidence="1" type="ORF">D0Y65_029825</name>
</gene>
<organism evidence="1 2">
    <name type="scientific">Glycine soja</name>
    <name type="common">Wild soybean</name>
    <dbReference type="NCBI Taxonomy" id="3848"/>
    <lineage>
        <taxon>Eukaryota</taxon>
        <taxon>Viridiplantae</taxon>
        <taxon>Streptophyta</taxon>
        <taxon>Embryophyta</taxon>
        <taxon>Tracheophyta</taxon>
        <taxon>Spermatophyta</taxon>
        <taxon>Magnoliopsida</taxon>
        <taxon>eudicotyledons</taxon>
        <taxon>Gunneridae</taxon>
        <taxon>Pentapetalae</taxon>
        <taxon>rosids</taxon>
        <taxon>fabids</taxon>
        <taxon>Fabales</taxon>
        <taxon>Fabaceae</taxon>
        <taxon>Papilionoideae</taxon>
        <taxon>50 kb inversion clade</taxon>
        <taxon>NPAAA clade</taxon>
        <taxon>indigoferoid/millettioid clade</taxon>
        <taxon>Phaseoleae</taxon>
        <taxon>Glycine</taxon>
        <taxon>Glycine subgen. Soja</taxon>
    </lineage>
</organism>
<sequence length="87" mass="10212">MSSLFTLFNQDYPNSKLKRIHLFIAYKCTYICGEIDRGRASDQILTFSFSKTSTIKSKFYYIKGSLFVNFFKIIFSQCNEENGIQHQ</sequence>
<proteinExistence type="predicted"/>
<dbReference type="EMBL" id="QZWG01000011">
    <property type="protein sequence ID" value="RZB79752.1"/>
    <property type="molecule type" value="Genomic_DNA"/>
</dbReference>
<dbReference type="Proteomes" id="UP000289340">
    <property type="component" value="Chromosome 11"/>
</dbReference>
<name>A0A445I1E5_GLYSO</name>